<reference evidence="2" key="1">
    <citation type="submission" date="2019-05" db="EMBL/GenBank/DDBJ databases">
        <title>Flavobacterium profundi sp. nov., isolated from a deep-sea seamount.</title>
        <authorList>
            <person name="Zhang D.-C."/>
        </authorList>
    </citation>
    <scope>NUCLEOTIDE SEQUENCE [LARGE SCALE GENOMIC DNA]</scope>
    <source>
        <strain evidence="2">TP390</strain>
    </source>
</reference>
<dbReference type="RefSeq" id="WP_140997091.1">
    <property type="nucleotide sequence ID" value="NZ_VDCZ01000003.1"/>
</dbReference>
<comment type="caution">
    <text evidence="1">The sequence shown here is derived from an EMBL/GenBank/DDBJ whole genome shotgun (WGS) entry which is preliminary data.</text>
</comment>
<dbReference type="EMBL" id="WQLW01000003">
    <property type="protein sequence ID" value="MVO08696.1"/>
    <property type="molecule type" value="Genomic_DNA"/>
</dbReference>
<evidence type="ECO:0000313" key="1">
    <source>
        <dbReference type="EMBL" id="MVO08696.1"/>
    </source>
</evidence>
<dbReference type="OrthoDB" id="5735516at2"/>
<keyword evidence="2" id="KW-1185">Reference proteome</keyword>
<dbReference type="Pfam" id="PF20420">
    <property type="entry name" value="DUF6702"/>
    <property type="match status" value="1"/>
</dbReference>
<name>A0A6I4IRY4_9FLAO</name>
<evidence type="ECO:0000313" key="2">
    <source>
        <dbReference type="Proteomes" id="UP000431264"/>
    </source>
</evidence>
<organism evidence="1 2">
    <name type="scientific">Flavobacterium profundi</name>
    <dbReference type="NCBI Taxonomy" id="1774945"/>
    <lineage>
        <taxon>Bacteria</taxon>
        <taxon>Pseudomonadati</taxon>
        <taxon>Bacteroidota</taxon>
        <taxon>Flavobacteriia</taxon>
        <taxon>Flavobacteriales</taxon>
        <taxon>Flavobacteriaceae</taxon>
        <taxon>Flavobacterium</taxon>
    </lineage>
</organism>
<gene>
    <name evidence="1" type="ORF">GOQ30_05900</name>
</gene>
<dbReference type="InterPro" id="IPR046525">
    <property type="entry name" value="DUF6702"/>
</dbReference>
<sequence>MKNNKILVLSFLFLVLLSSFGVHKFYVSVTQIDYVPSKKRVEITSRIFIDDFNKVLEKKYNKKIYLGSNRQIEGATKLVESYLKEKIRVSINQKTYDLQFLGTEIDNDVLICYLKVSFSEKITTFGIENSVLTEMFREQQNLVHTNINDEKSSFLLTNSETTAFQEF</sequence>
<dbReference type="Proteomes" id="UP000431264">
    <property type="component" value="Unassembled WGS sequence"/>
</dbReference>
<protein>
    <submittedName>
        <fullName evidence="1">Peptidase E</fullName>
    </submittedName>
</protein>
<accession>A0A6I4IRY4</accession>
<dbReference type="AlphaFoldDB" id="A0A6I4IRY4"/>
<proteinExistence type="predicted"/>